<keyword evidence="2" id="KW-0201">Cytochrome c-type biogenesis</keyword>
<dbReference type="GO" id="GO:0017004">
    <property type="term" value="P:cytochrome complex assembly"/>
    <property type="evidence" value="ECO:0007669"/>
    <property type="project" value="UniProtKB-KW"/>
</dbReference>
<dbReference type="PROSITE" id="PS51352">
    <property type="entry name" value="THIOREDOXIN_2"/>
    <property type="match status" value="1"/>
</dbReference>
<dbReference type="EMBL" id="PDUD01000063">
    <property type="protein sequence ID" value="PHN01097.1"/>
    <property type="molecule type" value="Genomic_DNA"/>
</dbReference>
<dbReference type="RefSeq" id="WP_099155495.1">
    <property type="nucleotide sequence ID" value="NZ_PDUD01000063.1"/>
</dbReference>
<organism evidence="5 6">
    <name type="scientific">Flavilitoribacter nigricans (strain ATCC 23147 / DSM 23189 / NBRC 102662 / NCIMB 1420 / SS-2)</name>
    <name type="common">Lewinella nigricans</name>
    <dbReference type="NCBI Taxonomy" id="1122177"/>
    <lineage>
        <taxon>Bacteria</taxon>
        <taxon>Pseudomonadati</taxon>
        <taxon>Bacteroidota</taxon>
        <taxon>Saprospiria</taxon>
        <taxon>Saprospirales</taxon>
        <taxon>Lewinellaceae</taxon>
        <taxon>Flavilitoribacter</taxon>
    </lineage>
</organism>
<evidence type="ECO:0000256" key="3">
    <source>
        <dbReference type="ARBA" id="ARBA00023284"/>
    </source>
</evidence>
<name>A0A2D0MY02_FLAN2</name>
<dbReference type="InterPro" id="IPR013766">
    <property type="entry name" value="Thioredoxin_domain"/>
</dbReference>
<feature type="domain" description="Thioredoxin" evidence="4">
    <location>
        <begin position="54"/>
        <end position="196"/>
    </location>
</feature>
<dbReference type="CDD" id="cd02966">
    <property type="entry name" value="TlpA_like_family"/>
    <property type="match status" value="1"/>
</dbReference>
<dbReference type="SUPFAM" id="SSF52833">
    <property type="entry name" value="Thioredoxin-like"/>
    <property type="match status" value="1"/>
</dbReference>
<dbReference type="PANTHER" id="PTHR42852:SF17">
    <property type="entry name" value="THIOREDOXIN-LIKE PROTEIN HI_1115"/>
    <property type="match status" value="1"/>
</dbReference>
<protein>
    <submittedName>
        <fullName evidence="5">Thioredoxin</fullName>
    </submittedName>
</protein>
<dbReference type="InterPro" id="IPR036249">
    <property type="entry name" value="Thioredoxin-like_sf"/>
</dbReference>
<dbReference type="GO" id="GO:0030313">
    <property type="term" value="C:cell envelope"/>
    <property type="evidence" value="ECO:0007669"/>
    <property type="project" value="UniProtKB-SubCell"/>
</dbReference>
<evidence type="ECO:0000256" key="2">
    <source>
        <dbReference type="ARBA" id="ARBA00022748"/>
    </source>
</evidence>
<gene>
    <name evidence="5" type="ORF">CRP01_38820</name>
</gene>
<comment type="caution">
    <text evidence="5">The sequence shown here is derived from an EMBL/GenBank/DDBJ whole genome shotgun (WGS) entry which is preliminary data.</text>
</comment>
<evidence type="ECO:0000313" key="5">
    <source>
        <dbReference type="EMBL" id="PHN01097.1"/>
    </source>
</evidence>
<reference evidence="5 6" key="1">
    <citation type="submission" date="2017-10" db="EMBL/GenBank/DDBJ databases">
        <title>The draft genome sequence of Lewinella nigricans NBRC 102662.</title>
        <authorList>
            <person name="Wang K."/>
        </authorList>
    </citation>
    <scope>NUCLEOTIDE SEQUENCE [LARGE SCALE GENOMIC DNA]</scope>
    <source>
        <strain evidence="5 6">NBRC 102662</strain>
    </source>
</reference>
<proteinExistence type="predicted"/>
<dbReference type="GO" id="GO:0016491">
    <property type="term" value="F:oxidoreductase activity"/>
    <property type="evidence" value="ECO:0007669"/>
    <property type="project" value="InterPro"/>
</dbReference>
<dbReference type="PANTHER" id="PTHR42852">
    <property type="entry name" value="THIOL:DISULFIDE INTERCHANGE PROTEIN DSBE"/>
    <property type="match status" value="1"/>
</dbReference>
<accession>A0A2D0MY02</accession>
<sequence length="196" mass="22173">MKKEVKKELVQFGIIGLIALVLYATSLHTQAIGYLQRALLATGLIRPDTEQLAAAELESRPPLDLNIGLLDVNGQPVVMEAFRGKVIFVNLWATWCPPCLAEMPNIDQLYRDMDEEDVVFVMLSVDKDFSKAKTYVEGQDFALPIYQVLRNWPPELDATTIPSTFVIDRSGRIVLEHRGMAKYNTEDFRSFLRGLL</sequence>
<keyword evidence="3" id="KW-0676">Redox-active center</keyword>
<evidence type="ECO:0000259" key="4">
    <source>
        <dbReference type="PROSITE" id="PS51352"/>
    </source>
</evidence>
<dbReference type="InterPro" id="IPR013740">
    <property type="entry name" value="Redoxin"/>
</dbReference>
<dbReference type="PROSITE" id="PS00194">
    <property type="entry name" value="THIOREDOXIN_1"/>
    <property type="match status" value="1"/>
</dbReference>
<dbReference type="InterPro" id="IPR050553">
    <property type="entry name" value="Thioredoxin_ResA/DsbE_sf"/>
</dbReference>
<dbReference type="AlphaFoldDB" id="A0A2D0MY02"/>
<dbReference type="Proteomes" id="UP000223913">
    <property type="component" value="Unassembled WGS sequence"/>
</dbReference>
<evidence type="ECO:0000313" key="6">
    <source>
        <dbReference type="Proteomes" id="UP000223913"/>
    </source>
</evidence>
<evidence type="ECO:0000256" key="1">
    <source>
        <dbReference type="ARBA" id="ARBA00004196"/>
    </source>
</evidence>
<comment type="subcellular location">
    <subcellularLocation>
        <location evidence="1">Cell envelope</location>
    </subcellularLocation>
</comment>
<dbReference type="OrthoDB" id="9815205at2"/>
<dbReference type="Pfam" id="PF08534">
    <property type="entry name" value="Redoxin"/>
    <property type="match status" value="1"/>
</dbReference>
<dbReference type="InterPro" id="IPR017937">
    <property type="entry name" value="Thioredoxin_CS"/>
</dbReference>
<keyword evidence="6" id="KW-1185">Reference proteome</keyword>
<dbReference type="Gene3D" id="3.40.30.10">
    <property type="entry name" value="Glutaredoxin"/>
    <property type="match status" value="1"/>
</dbReference>